<name>A0AAP9MYV1_PSEPU</name>
<gene>
    <name evidence="1" type="ORF">A3L25_013235</name>
</gene>
<dbReference type="AlphaFoldDB" id="A0AAP9MYV1"/>
<proteinExistence type="predicted"/>
<accession>A0AAP9MYV1</accession>
<organism evidence="1 2">
    <name type="scientific">Pseudomonas putida</name>
    <name type="common">Arthrobacter siderocapsulatus</name>
    <dbReference type="NCBI Taxonomy" id="303"/>
    <lineage>
        <taxon>Bacteria</taxon>
        <taxon>Pseudomonadati</taxon>
        <taxon>Pseudomonadota</taxon>
        <taxon>Gammaproteobacteria</taxon>
        <taxon>Pseudomonadales</taxon>
        <taxon>Pseudomonadaceae</taxon>
        <taxon>Pseudomonas</taxon>
    </lineage>
</organism>
<dbReference type="Proteomes" id="UP000076857">
    <property type="component" value="Chromosome"/>
</dbReference>
<evidence type="ECO:0000313" key="2">
    <source>
        <dbReference type="Proteomes" id="UP000076857"/>
    </source>
</evidence>
<dbReference type="RefSeq" id="WP_155737850.1">
    <property type="nucleotide sequence ID" value="NZ_CP050951.1"/>
</dbReference>
<sequence>MTGYFSGVRKHGVDTARLIQDLEKKIDFYERPNRGAPDVVTPLHGYIAGLLEAGTVYPRVLNRATVLGLLQGQATWLHDEEGWQPLKDPVPLAELEQQRVVTFKSGLLEVVRPVPVADDMPQKLKQQLATVASLYDIKHGGDGWVAPHVRVDECFVTEVGHLQACHKLSASHGGYKISFEDEDLVGVGTLLWEQLRASRAKPEVAFEEWWLKMVLACGRPYVFHLKFRSAHAREDFLACAFQYVMADDSLQDTWEQCAADIALSANGMNAIVRPARRDSDEVLTGSVASVQEAYCPALELSQLDDVIECYRRLPNERVFDCFQWWKEARNYYDYETTHHLVAGIVKYECEEGARRDSFPYTRLLLQHSTQAPHLAEILFRKIHSSRYACFLLRNRATSHIGLIQIHEWLHRGSQRLSDRYDYDRAWQQLVFAQALEVYAIDHDEPIDAEVAMDTVLAIAEVFAWMAERETASHAEGKGLLAGLKQAVERMEYRGPEDGRASRLFKDHCHLAADFLVARRKRLVGGYDELPVAEWMFSFWCIEVLSEGYTGSDARKKAGVEQVATVLAKDYLRHLKQRFTSACIGMDDGSVFDSFDWSGLLRCCNERLRRRVIHAFDDLLAHDTGATEESHRGLFGAVRTHLRFLLRLVVDTELKCKKDVFDALLCLIQDFGFAADRLAGVFEVFNDSVGHSKVQLWARVCQASNVFTEDDFTKFLGVLQERPTPLGGWLELYEATRSSARKSRILVQLATLDFEAERIVWIPEISRVAVMAANAGQLKLAQRLVKYGASCKRSHSSVSFEPLDELIALKAIADDVALNDKERIAKLDAFLDATTEVSDEVSRYARQLKANCYLRVDAQRAFYLFDALLKELRQIAYATGRLKASRALAEREGVNKVGSESWQRYVQWREVYQAVEPQHVGVLDFEEALGLLLECKQWQEFDCLWCEVPERFLLSCELTHVRCAYLQEQGRVEEALTYLHEVEKLHIELPAEQKQAFEALERDLSKNNALRLKRSPYVIDLYIKPNHTQARVMWQEIRALPPLEQSLVFGQAGQGDTLEAFLANNLYGVAQELLTRKNNLYRPTDGNAPMSIDQENMINDWLTSLLGHRLDYLSWTVKDQARVGSSASKKGVGEIDGGIYVGTNCISIVEAFRLRRFERKTVEDHLNKVAGYNSLGVTSIAIVVYSTGDFRCLCSEYERWVNETIYAGFDSRGTLTLDKEHPHLRGYRETRPVNGSSVHIYHYLLDLRLDSADDSHEAPAATPQG</sequence>
<reference evidence="1 2" key="1">
    <citation type="submission" date="2016-04" db="EMBL/GenBank/DDBJ databases">
        <authorList>
            <person name="Qiu J."/>
        </authorList>
    </citation>
    <scope>NUCLEOTIDE SEQUENCE [LARGE SCALE GENOMIC DNA]</scope>
    <source>
        <strain evidence="1 2">JQ581</strain>
    </source>
</reference>
<protein>
    <submittedName>
        <fullName evidence="1">Uncharacterized protein</fullName>
    </submittedName>
</protein>
<dbReference type="EMBL" id="CP050951">
    <property type="protein sequence ID" value="QJQ10327.1"/>
    <property type="molecule type" value="Genomic_DNA"/>
</dbReference>
<evidence type="ECO:0000313" key="1">
    <source>
        <dbReference type="EMBL" id="QJQ10327.1"/>
    </source>
</evidence>
<reference evidence="1 2" key="2">
    <citation type="submission" date="2020-04" db="EMBL/GenBank/DDBJ databases">
        <title>Complete genome sequence of Pseudomonas putida strain JQ581.</title>
        <authorList>
            <person name="Mu Y."/>
        </authorList>
    </citation>
    <scope>NUCLEOTIDE SEQUENCE [LARGE SCALE GENOMIC DNA]</scope>
    <source>
        <strain evidence="1 2">JQ581</strain>
    </source>
</reference>